<reference evidence="2" key="1">
    <citation type="submission" date="2022-08" db="EMBL/GenBank/DDBJ databases">
        <authorList>
            <person name="Kallberg Y."/>
            <person name="Tangrot J."/>
            <person name="Rosling A."/>
        </authorList>
    </citation>
    <scope>NUCLEOTIDE SEQUENCE</scope>
    <source>
        <strain evidence="2">Wild A</strain>
    </source>
</reference>
<feature type="region of interest" description="Disordered" evidence="1">
    <location>
        <begin position="72"/>
        <end position="109"/>
    </location>
</feature>
<name>A0A9W4SBR3_9GLOM</name>
<evidence type="ECO:0000256" key="1">
    <source>
        <dbReference type="SAM" id="MobiDB-lite"/>
    </source>
</evidence>
<feature type="compositionally biased region" description="Low complexity" evidence="1">
    <location>
        <begin position="90"/>
        <end position="100"/>
    </location>
</feature>
<protein>
    <submittedName>
        <fullName evidence="2">6811_t:CDS:1</fullName>
    </submittedName>
</protein>
<sequence>MTYTAEELERQFQQVAGIRKGKKEFERDGASHNLKEDCKRLSDAFNKLESFGRIREELQACTSKSEYDAKKTNYIRNGKGNKENVESKAKTTQKNLQQLKKSLEKEDYK</sequence>
<comment type="caution">
    <text evidence="2">The sequence shown here is derived from an EMBL/GenBank/DDBJ whole genome shotgun (WGS) entry which is preliminary data.</text>
</comment>
<accession>A0A9W4SBR3</accession>
<feature type="compositionally biased region" description="Basic and acidic residues" evidence="1">
    <location>
        <begin position="80"/>
        <end position="89"/>
    </location>
</feature>
<dbReference type="AlphaFoldDB" id="A0A9W4SBR3"/>
<gene>
    <name evidence="2" type="ORF">FWILDA_LOCUS672</name>
</gene>
<keyword evidence="3" id="KW-1185">Reference proteome</keyword>
<proteinExistence type="predicted"/>
<evidence type="ECO:0000313" key="2">
    <source>
        <dbReference type="EMBL" id="CAI2162663.1"/>
    </source>
</evidence>
<organism evidence="2 3">
    <name type="scientific">Funneliformis geosporum</name>
    <dbReference type="NCBI Taxonomy" id="1117311"/>
    <lineage>
        <taxon>Eukaryota</taxon>
        <taxon>Fungi</taxon>
        <taxon>Fungi incertae sedis</taxon>
        <taxon>Mucoromycota</taxon>
        <taxon>Glomeromycotina</taxon>
        <taxon>Glomeromycetes</taxon>
        <taxon>Glomerales</taxon>
        <taxon>Glomeraceae</taxon>
        <taxon>Funneliformis</taxon>
    </lineage>
</organism>
<dbReference type="Proteomes" id="UP001153678">
    <property type="component" value="Unassembled WGS sequence"/>
</dbReference>
<dbReference type="EMBL" id="CAMKVN010000046">
    <property type="protein sequence ID" value="CAI2162663.1"/>
    <property type="molecule type" value="Genomic_DNA"/>
</dbReference>
<evidence type="ECO:0000313" key="3">
    <source>
        <dbReference type="Proteomes" id="UP001153678"/>
    </source>
</evidence>